<dbReference type="NCBIfam" id="TIGR00778">
    <property type="entry name" value="ahpD_dom"/>
    <property type="match status" value="1"/>
</dbReference>
<dbReference type="AlphaFoldDB" id="A0A4U9R1W1"/>
<organism evidence="2 3">
    <name type="scientific">Hathewaya histolytica</name>
    <name type="common">Clostridium histolyticum</name>
    <dbReference type="NCBI Taxonomy" id="1498"/>
    <lineage>
        <taxon>Bacteria</taxon>
        <taxon>Bacillati</taxon>
        <taxon>Bacillota</taxon>
        <taxon>Clostridia</taxon>
        <taxon>Eubacteriales</taxon>
        <taxon>Clostridiaceae</taxon>
        <taxon>Hathewaya</taxon>
    </lineage>
</organism>
<dbReference type="KEGG" id="hhw:NCTC503_00440"/>
<feature type="domain" description="Carboxymuconolactone decarboxylase-like" evidence="1">
    <location>
        <begin position="27"/>
        <end position="106"/>
    </location>
</feature>
<sequence>MNKNPREILNEIKKGQGEIFTSVPNQMKNFGNFIGSVFKDGNVNLKTKELISIGIAVYSRCEYCIVSHVYNSLKAGCSKEEIIEAAMVAIAFGGGPSSAYTVTVLNECINEFEKDFK</sequence>
<evidence type="ECO:0000259" key="1">
    <source>
        <dbReference type="Pfam" id="PF02627"/>
    </source>
</evidence>
<dbReference type="Pfam" id="PF02627">
    <property type="entry name" value="CMD"/>
    <property type="match status" value="1"/>
</dbReference>
<dbReference type="PANTHER" id="PTHR33930">
    <property type="entry name" value="ALKYL HYDROPEROXIDE REDUCTASE AHPD"/>
    <property type="match status" value="1"/>
</dbReference>
<name>A0A4U9R1W1_HATHI</name>
<dbReference type="InterPro" id="IPR029032">
    <property type="entry name" value="AhpD-like"/>
</dbReference>
<reference evidence="2 3" key="1">
    <citation type="submission" date="2019-05" db="EMBL/GenBank/DDBJ databases">
        <authorList>
            <consortium name="Pathogen Informatics"/>
        </authorList>
    </citation>
    <scope>NUCLEOTIDE SEQUENCE [LARGE SCALE GENOMIC DNA]</scope>
    <source>
        <strain evidence="2 3">NCTC503</strain>
    </source>
</reference>
<dbReference type="Proteomes" id="UP000308489">
    <property type="component" value="Chromosome 1"/>
</dbReference>
<dbReference type="EC" id="4.1.1.44" evidence="2"/>
<proteinExistence type="predicted"/>
<dbReference type="EMBL" id="LR590481">
    <property type="protein sequence ID" value="VTQ83893.1"/>
    <property type="molecule type" value="Genomic_DNA"/>
</dbReference>
<dbReference type="OrthoDB" id="9806086at2"/>
<accession>A0A4U9R1W1</accession>
<dbReference type="PANTHER" id="PTHR33930:SF2">
    <property type="entry name" value="BLR3452 PROTEIN"/>
    <property type="match status" value="1"/>
</dbReference>
<evidence type="ECO:0000313" key="3">
    <source>
        <dbReference type="Proteomes" id="UP000308489"/>
    </source>
</evidence>
<dbReference type="SUPFAM" id="SSF69118">
    <property type="entry name" value="AhpD-like"/>
    <property type="match status" value="1"/>
</dbReference>
<dbReference type="GO" id="GO:0051920">
    <property type="term" value="F:peroxiredoxin activity"/>
    <property type="evidence" value="ECO:0007669"/>
    <property type="project" value="InterPro"/>
</dbReference>
<dbReference type="InterPro" id="IPR004675">
    <property type="entry name" value="AhpD_core"/>
</dbReference>
<dbReference type="Gene3D" id="1.20.1290.10">
    <property type="entry name" value="AhpD-like"/>
    <property type="match status" value="1"/>
</dbReference>
<gene>
    <name evidence="2" type="primary">pcaC</name>
    <name evidence="2" type="ORF">NCTC503_00440</name>
</gene>
<keyword evidence="2" id="KW-0456">Lyase</keyword>
<dbReference type="InterPro" id="IPR003779">
    <property type="entry name" value="CMD-like"/>
</dbReference>
<protein>
    <submittedName>
        <fullName evidence="2">4-carboxymuconolactone decarboxylase</fullName>
        <ecNumber evidence="2">4.1.1.44</ecNumber>
    </submittedName>
</protein>
<dbReference type="RefSeq" id="WP_138209242.1">
    <property type="nucleotide sequence ID" value="NZ_CBCRUQ010000008.1"/>
</dbReference>
<keyword evidence="3" id="KW-1185">Reference proteome</keyword>
<dbReference type="GO" id="GO:0047575">
    <property type="term" value="F:4-carboxymuconolactone decarboxylase activity"/>
    <property type="evidence" value="ECO:0007669"/>
    <property type="project" value="UniProtKB-EC"/>
</dbReference>
<evidence type="ECO:0000313" key="2">
    <source>
        <dbReference type="EMBL" id="VTQ83893.1"/>
    </source>
</evidence>